<dbReference type="InterPro" id="IPR029034">
    <property type="entry name" value="Cystine-knot_cytokine"/>
</dbReference>
<evidence type="ECO:0000313" key="4">
    <source>
        <dbReference type="WBParaSite" id="ACRNAN_Path_254.g949.t1"/>
    </source>
</evidence>
<reference evidence="4" key="1">
    <citation type="submission" date="2022-11" db="UniProtKB">
        <authorList>
            <consortium name="WormBaseParasite"/>
        </authorList>
    </citation>
    <scope>IDENTIFICATION</scope>
</reference>
<evidence type="ECO:0000256" key="1">
    <source>
        <dbReference type="SAM" id="MobiDB-lite"/>
    </source>
</evidence>
<feature type="compositionally biased region" description="Acidic residues" evidence="1">
    <location>
        <begin position="136"/>
        <end position="153"/>
    </location>
</feature>
<dbReference type="AlphaFoldDB" id="A0A914C5B6"/>
<keyword evidence="3" id="KW-1185">Reference proteome</keyword>
<dbReference type="Proteomes" id="UP000887540">
    <property type="component" value="Unplaced"/>
</dbReference>
<keyword evidence="2" id="KW-0732">Signal</keyword>
<feature type="compositionally biased region" description="Basic and acidic residues" evidence="1">
    <location>
        <begin position="156"/>
        <end position="169"/>
    </location>
</feature>
<dbReference type="WBParaSite" id="ACRNAN_Path_254.g949.t1">
    <property type="protein sequence ID" value="ACRNAN_Path_254.g949.t1"/>
    <property type="gene ID" value="ACRNAN_Path_254.g949"/>
</dbReference>
<protein>
    <submittedName>
        <fullName evidence="4">Uncharacterized protein</fullName>
    </submittedName>
</protein>
<feature type="signal peptide" evidence="2">
    <location>
        <begin position="1"/>
        <end position="17"/>
    </location>
</feature>
<name>A0A914C5B6_9BILA</name>
<evidence type="ECO:0000256" key="2">
    <source>
        <dbReference type="SAM" id="SignalP"/>
    </source>
</evidence>
<dbReference type="SUPFAM" id="SSF57501">
    <property type="entry name" value="Cystine-knot cytokines"/>
    <property type="match status" value="1"/>
</dbReference>
<dbReference type="PANTHER" id="PTHR33995">
    <property type="entry name" value="PROTEIN CBG18546"/>
    <property type="match status" value="1"/>
</dbReference>
<feature type="compositionally biased region" description="Basic residues" evidence="1">
    <location>
        <begin position="170"/>
        <end position="182"/>
    </location>
</feature>
<proteinExistence type="predicted"/>
<accession>A0A914C5B6</accession>
<feature type="chain" id="PRO_5037172311" evidence="2">
    <location>
        <begin position="18"/>
        <end position="323"/>
    </location>
</feature>
<organism evidence="3 4">
    <name type="scientific">Acrobeloides nanus</name>
    <dbReference type="NCBI Taxonomy" id="290746"/>
    <lineage>
        <taxon>Eukaryota</taxon>
        <taxon>Metazoa</taxon>
        <taxon>Ecdysozoa</taxon>
        <taxon>Nematoda</taxon>
        <taxon>Chromadorea</taxon>
        <taxon>Rhabditida</taxon>
        <taxon>Tylenchina</taxon>
        <taxon>Cephalobomorpha</taxon>
        <taxon>Cephaloboidea</taxon>
        <taxon>Cephalobidae</taxon>
        <taxon>Acrobeloides</taxon>
    </lineage>
</organism>
<dbReference type="PANTHER" id="PTHR33995:SF4">
    <property type="entry name" value="PROTEIN CBG09882"/>
    <property type="match status" value="1"/>
</dbReference>
<evidence type="ECO:0000313" key="3">
    <source>
        <dbReference type="Proteomes" id="UP000887540"/>
    </source>
</evidence>
<sequence length="323" mass="35407">MIIRIFIILNLFHLTIPQQTISSQCPCVLKPGTNVCLQYDTTFQATSINEAVQNFQDLTLSDENNKTGYASIETSAQSSTSCQELLLSRLAQVGLVSNNTKINQFINATADLTCNKYRFSKPDPSVYEYGHKHDDDGDDDDTSSDDDSDDDVNSGDIKDELKNQIDQMKKYKKKGDKRRRRQASNSNNNSVIGTRYNLSCTAKGIDDGSGYIKLCSACWAWRQLPSNYFPQYVNELICDDTDGECLSGYATCSVGTRTFEVIRNDSGVASVVTLTAGSYCECKVLSGSALTSLVTGSSGTLPPLNQFVSSTKAATRNPPLFGK</sequence>
<feature type="region of interest" description="Disordered" evidence="1">
    <location>
        <begin position="125"/>
        <end position="190"/>
    </location>
</feature>